<name>A0ABR0NBW1_GOSAR</name>
<accession>A0ABR0NBW1</accession>
<dbReference type="EMBL" id="JARKNE010000011">
    <property type="protein sequence ID" value="KAK5787079.1"/>
    <property type="molecule type" value="Genomic_DNA"/>
</dbReference>
<evidence type="ECO:0000313" key="2">
    <source>
        <dbReference type="Proteomes" id="UP001358586"/>
    </source>
</evidence>
<protein>
    <submittedName>
        <fullName evidence="1">Uncharacterized protein</fullName>
    </submittedName>
</protein>
<reference evidence="1 2" key="1">
    <citation type="submission" date="2023-03" db="EMBL/GenBank/DDBJ databases">
        <title>WGS of Gossypium arboreum.</title>
        <authorList>
            <person name="Yu D."/>
        </authorList>
    </citation>
    <scope>NUCLEOTIDE SEQUENCE [LARGE SCALE GENOMIC DNA]</scope>
    <source>
        <tissue evidence="1">Leaf</tissue>
    </source>
</reference>
<dbReference type="Proteomes" id="UP001358586">
    <property type="component" value="Chromosome 11"/>
</dbReference>
<comment type="caution">
    <text evidence="1">The sequence shown here is derived from an EMBL/GenBank/DDBJ whole genome shotgun (WGS) entry which is preliminary data.</text>
</comment>
<gene>
    <name evidence="1" type="ORF">PVK06_041730</name>
</gene>
<keyword evidence="2" id="KW-1185">Reference proteome</keyword>
<proteinExistence type="predicted"/>
<evidence type="ECO:0000313" key="1">
    <source>
        <dbReference type="EMBL" id="KAK5787079.1"/>
    </source>
</evidence>
<organism evidence="1 2">
    <name type="scientific">Gossypium arboreum</name>
    <name type="common">Tree cotton</name>
    <name type="synonym">Gossypium nanking</name>
    <dbReference type="NCBI Taxonomy" id="29729"/>
    <lineage>
        <taxon>Eukaryota</taxon>
        <taxon>Viridiplantae</taxon>
        <taxon>Streptophyta</taxon>
        <taxon>Embryophyta</taxon>
        <taxon>Tracheophyta</taxon>
        <taxon>Spermatophyta</taxon>
        <taxon>Magnoliopsida</taxon>
        <taxon>eudicotyledons</taxon>
        <taxon>Gunneridae</taxon>
        <taxon>Pentapetalae</taxon>
        <taxon>rosids</taxon>
        <taxon>malvids</taxon>
        <taxon>Malvales</taxon>
        <taxon>Malvaceae</taxon>
        <taxon>Malvoideae</taxon>
        <taxon>Gossypium</taxon>
    </lineage>
</organism>
<sequence length="94" mass="11062">MRDDVLSKKVNQRIDQQRKFEYEISKENRDVVMETTQETWKSLSWKDRLMGLGLYSNEKTSVVIGSEEDEDLELTEDDVERSTINDIPSIKFSD</sequence>